<dbReference type="SUPFAM" id="SSF52833">
    <property type="entry name" value="Thioredoxin-like"/>
    <property type="match status" value="1"/>
</dbReference>
<gene>
    <name evidence="6" type="ORF">A8C32_13695</name>
</gene>
<keyword evidence="3" id="KW-1015">Disulfide bond</keyword>
<dbReference type="PROSITE" id="PS51257">
    <property type="entry name" value="PROKAR_LIPOPROTEIN"/>
    <property type="match status" value="1"/>
</dbReference>
<organism evidence="6 7">
    <name type="scientific">Flavivirga aquatica</name>
    <dbReference type="NCBI Taxonomy" id="1849968"/>
    <lineage>
        <taxon>Bacteria</taxon>
        <taxon>Pseudomonadati</taxon>
        <taxon>Bacteroidota</taxon>
        <taxon>Flavobacteriia</taxon>
        <taxon>Flavobacteriales</taxon>
        <taxon>Flavobacteriaceae</taxon>
        <taxon>Flavivirga</taxon>
    </lineage>
</organism>
<comment type="subcellular location">
    <subcellularLocation>
        <location evidence="1">Cell envelope</location>
    </subcellularLocation>
</comment>
<dbReference type="PANTHER" id="PTHR42852">
    <property type="entry name" value="THIOL:DISULFIDE INTERCHANGE PROTEIN DSBE"/>
    <property type="match status" value="1"/>
</dbReference>
<dbReference type="Proteomes" id="UP000095713">
    <property type="component" value="Unassembled WGS sequence"/>
</dbReference>
<reference evidence="6 7" key="1">
    <citation type="submission" date="2016-05" db="EMBL/GenBank/DDBJ databases">
        <title>Draft Genome Sequence of Algibacter sp. Strain SK-16 Isolated from the Surface Water of Aburatsubo Inlet.</title>
        <authorList>
            <person name="Wong S.-K."/>
            <person name="Yoshizawa S."/>
            <person name="Nakajima Y."/>
            <person name="Ogura Y."/>
            <person name="Tetsuya H."/>
            <person name="Hamasaki K."/>
        </authorList>
    </citation>
    <scope>NUCLEOTIDE SEQUENCE [LARGE SCALE GENOMIC DNA]</scope>
    <source>
        <strain evidence="6 7">SK-16</strain>
    </source>
</reference>
<accession>A0A1E5TC72</accession>
<evidence type="ECO:0000313" key="6">
    <source>
        <dbReference type="EMBL" id="OEK08958.1"/>
    </source>
</evidence>
<protein>
    <recommendedName>
        <fullName evidence="5">Thioredoxin domain-containing protein</fullName>
    </recommendedName>
</protein>
<dbReference type="Gene3D" id="3.40.30.10">
    <property type="entry name" value="Glutaredoxin"/>
    <property type="match status" value="1"/>
</dbReference>
<dbReference type="InterPro" id="IPR000866">
    <property type="entry name" value="AhpC/TSA"/>
</dbReference>
<keyword evidence="2" id="KW-0201">Cytochrome c-type biogenesis</keyword>
<dbReference type="InterPro" id="IPR013766">
    <property type="entry name" value="Thioredoxin_domain"/>
</dbReference>
<name>A0A1E5TC72_9FLAO</name>
<evidence type="ECO:0000256" key="3">
    <source>
        <dbReference type="ARBA" id="ARBA00023157"/>
    </source>
</evidence>
<dbReference type="InterPro" id="IPR036249">
    <property type="entry name" value="Thioredoxin-like_sf"/>
</dbReference>
<evidence type="ECO:0000256" key="2">
    <source>
        <dbReference type="ARBA" id="ARBA00022748"/>
    </source>
</evidence>
<evidence type="ECO:0000256" key="1">
    <source>
        <dbReference type="ARBA" id="ARBA00004196"/>
    </source>
</evidence>
<evidence type="ECO:0000259" key="5">
    <source>
        <dbReference type="PROSITE" id="PS51352"/>
    </source>
</evidence>
<dbReference type="InterPro" id="IPR050553">
    <property type="entry name" value="Thioredoxin_ResA/DsbE_sf"/>
</dbReference>
<dbReference type="OrthoDB" id="710833at2"/>
<dbReference type="EMBL" id="MDJD01000014">
    <property type="protein sequence ID" value="OEK08958.1"/>
    <property type="molecule type" value="Genomic_DNA"/>
</dbReference>
<dbReference type="Pfam" id="PF00578">
    <property type="entry name" value="AhpC-TSA"/>
    <property type="match status" value="1"/>
</dbReference>
<dbReference type="GO" id="GO:0030313">
    <property type="term" value="C:cell envelope"/>
    <property type="evidence" value="ECO:0007669"/>
    <property type="project" value="UniProtKB-SubCell"/>
</dbReference>
<sequence length="359" mass="41321">MKKLFFLVLGLVMSVSACKKKEESKPLNTCQIEIHTDGKENGVLTILPYQRVQNKEEHNKLTIKDSIKENITKIEIDTVQALRKVILKIGNNSYNTELFTGVGKFKLSIKNNSLKVEGPASHNEFMAIKEELRVPEIEKLRYKKERSAEEKNLIANFPDKLIKTIKKYPTNSGLAQIAYSQFWNADASKLDEVISSFKNSLKNNYFIQPLVERRKNIDLVAVGKTAPLFTLKTPEGKNISITDFRGKYVLIDFWAYWCIPCIAGFPELKEIRASYSEEKLKMISISTDKNYDKWIEAVEKHKLPWEQVIDDASLKVDISTKYSVIAIPHLVLISPEGKIIYKHKYKDNLTEELKKYLNK</sequence>
<dbReference type="CDD" id="cd02966">
    <property type="entry name" value="TlpA_like_family"/>
    <property type="match status" value="1"/>
</dbReference>
<dbReference type="GO" id="GO:0016491">
    <property type="term" value="F:oxidoreductase activity"/>
    <property type="evidence" value="ECO:0007669"/>
    <property type="project" value="InterPro"/>
</dbReference>
<dbReference type="PANTHER" id="PTHR42852:SF6">
    <property type="entry name" value="THIOL:DISULFIDE INTERCHANGE PROTEIN DSBE"/>
    <property type="match status" value="1"/>
</dbReference>
<feature type="domain" description="Thioredoxin" evidence="5">
    <location>
        <begin position="220"/>
        <end position="359"/>
    </location>
</feature>
<dbReference type="PROSITE" id="PS51352">
    <property type="entry name" value="THIOREDOXIN_2"/>
    <property type="match status" value="1"/>
</dbReference>
<evidence type="ECO:0000256" key="4">
    <source>
        <dbReference type="ARBA" id="ARBA00023284"/>
    </source>
</evidence>
<dbReference type="GO" id="GO:0016209">
    <property type="term" value="F:antioxidant activity"/>
    <property type="evidence" value="ECO:0007669"/>
    <property type="project" value="InterPro"/>
</dbReference>
<dbReference type="RefSeq" id="WP_069829213.1">
    <property type="nucleotide sequence ID" value="NZ_MDJD01000014.1"/>
</dbReference>
<proteinExistence type="predicted"/>
<dbReference type="GO" id="GO:0017004">
    <property type="term" value="P:cytochrome complex assembly"/>
    <property type="evidence" value="ECO:0007669"/>
    <property type="project" value="UniProtKB-KW"/>
</dbReference>
<keyword evidence="7" id="KW-1185">Reference proteome</keyword>
<dbReference type="AlphaFoldDB" id="A0A1E5TC72"/>
<evidence type="ECO:0000313" key="7">
    <source>
        <dbReference type="Proteomes" id="UP000095713"/>
    </source>
</evidence>
<keyword evidence="4" id="KW-0676">Redox-active center</keyword>
<comment type="caution">
    <text evidence="6">The sequence shown here is derived from an EMBL/GenBank/DDBJ whole genome shotgun (WGS) entry which is preliminary data.</text>
</comment>
<dbReference type="STRING" id="1849968.A8C32_13695"/>